<keyword evidence="1" id="KW-0732">Signal</keyword>
<feature type="chain" id="PRO_5012641947" evidence="1">
    <location>
        <begin position="22"/>
        <end position="236"/>
    </location>
</feature>
<dbReference type="RefSeq" id="WP_084257100.1">
    <property type="nucleotide sequence ID" value="NZ_FWWV01000018.1"/>
</dbReference>
<reference evidence="3" key="1">
    <citation type="submission" date="2017-04" db="EMBL/GenBank/DDBJ databases">
        <authorList>
            <person name="Varghese N."/>
            <person name="Submissions S."/>
        </authorList>
    </citation>
    <scope>NUCLEOTIDE SEQUENCE [LARGE SCALE GENOMIC DNA]</scope>
    <source>
        <strain evidence="3">DSM 23072</strain>
    </source>
</reference>
<dbReference type="EMBL" id="FWWV01000018">
    <property type="protein sequence ID" value="SMB85113.1"/>
    <property type="molecule type" value="Genomic_DNA"/>
</dbReference>
<protein>
    <submittedName>
        <fullName evidence="2">Integrating conjugative element protein, PFL_4693 family</fullName>
    </submittedName>
</protein>
<accession>A0A1W1UVK3</accession>
<dbReference type="InterPro" id="IPR022293">
    <property type="entry name" value="Integrating-conj_element"/>
</dbReference>
<evidence type="ECO:0000256" key="1">
    <source>
        <dbReference type="SAM" id="SignalP"/>
    </source>
</evidence>
<feature type="signal peptide" evidence="1">
    <location>
        <begin position="1"/>
        <end position="21"/>
    </location>
</feature>
<sequence>MTPGLKTAALLLSLLSFCSYANTTSTAQQYSRNTPLTQEQLSIAGSWGLNANEWTRYLELKQGERGIWSPNLDPLTTLGIEATTDAERQRYARLLAQKEYQRVEKELAFQLAYDKAFQELYPNEMPFTVEPHASQASGRIFYFTRLENCEKCETDLSRILSYADGRAAIDIYVVGEQKNDEAIRKWAVKHKIDPAKVNKRIITLNHDTGYWLQYAEGKIPAAFQVTGDGEWQKLVY</sequence>
<dbReference type="NCBIfam" id="TIGR03759">
    <property type="entry name" value="conj_TIGR03759"/>
    <property type="match status" value="1"/>
</dbReference>
<gene>
    <name evidence="2" type="ORF">SAMN05660772_02428</name>
</gene>
<evidence type="ECO:0000313" key="3">
    <source>
        <dbReference type="Proteomes" id="UP000192408"/>
    </source>
</evidence>
<dbReference type="STRING" id="1122938.SAMN05660772_02428"/>
<organism evidence="2 3">
    <name type="scientific">Pasteurella testudinis DSM 23072</name>
    <dbReference type="NCBI Taxonomy" id="1122938"/>
    <lineage>
        <taxon>Bacteria</taxon>
        <taxon>Pseudomonadati</taxon>
        <taxon>Pseudomonadota</taxon>
        <taxon>Gammaproteobacteria</taxon>
        <taxon>Pasteurellales</taxon>
        <taxon>Pasteurellaceae</taxon>
        <taxon>Pasteurella</taxon>
    </lineage>
</organism>
<dbReference type="AlphaFoldDB" id="A0A1W1UVK3"/>
<proteinExistence type="predicted"/>
<keyword evidence="3" id="KW-1185">Reference proteome</keyword>
<evidence type="ECO:0000313" key="2">
    <source>
        <dbReference type="EMBL" id="SMB85113.1"/>
    </source>
</evidence>
<name>A0A1W1UVK3_9PAST</name>
<dbReference type="Proteomes" id="UP000192408">
    <property type="component" value="Unassembled WGS sequence"/>
</dbReference>